<gene>
    <name evidence="1" type="ORF">HYH03_000810</name>
</gene>
<sequence>MTAIDAWAVSSPSPQTRKTWCCFHGFDTPMMYPETADIKIMERTHDQLMAKAAPFGLNPPAWKASWAAAWGQWSPVPKERIEAPMIQVNSLAEGFVTAFVMHGPKLLPETRSALQRERCKAADSGVVFVLILMEDTDFKAFCSRPWESLEGEDEHAQLVAAMRCTRDLTPSPPPPSRPLRSATAATTSIVPVVSVRGGFIAADSVGAAGIRDIPVQLLKAARMHRAGSDHVVRQAAAARAEAEAAALAAAERDEAAAAALAATACTEAEVEVEVLDVLMAGAEGAAEALAAAQAEEDERVRSLLGWESAVLVSAR</sequence>
<protein>
    <submittedName>
        <fullName evidence="1">Uncharacterized protein</fullName>
    </submittedName>
</protein>
<keyword evidence="2" id="KW-1185">Reference proteome</keyword>
<reference evidence="1" key="1">
    <citation type="journal article" date="2020" name="bioRxiv">
        <title>Comparative genomics of Chlamydomonas.</title>
        <authorList>
            <person name="Craig R.J."/>
            <person name="Hasan A.R."/>
            <person name="Ness R.W."/>
            <person name="Keightley P.D."/>
        </authorList>
    </citation>
    <scope>NUCLEOTIDE SEQUENCE</scope>
    <source>
        <strain evidence="1">CCAP 11/70</strain>
    </source>
</reference>
<dbReference type="EMBL" id="JAEHOE010000002">
    <property type="protein sequence ID" value="KAG2500988.1"/>
    <property type="molecule type" value="Genomic_DNA"/>
</dbReference>
<accession>A0A835YE19</accession>
<organism evidence="1 2">
    <name type="scientific">Edaphochlamys debaryana</name>
    <dbReference type="NCBI Taxonomy" id="47281"/>
    <lineage>
        <taxon>Eukaryota</taxon>
        <taxon>Viridiplantae</taxon>
        <taxon>Chlorophyta</taxon>
        <taxon>core chlorophytes</taxon>
        <taxon>Chlorophyceae</taxon>
        <taxon>CS clade</taxon>
        <taxon>Chlamydomonadales</taxon>
        <taxon>Chlamydomonadales incertae sedis</taxon>
        <taxon>Edaphochlamys</taxon>
    </lineage>
</organism>
<comment type="caution">
    <text evidence="1">The sequence shown here is derived from an EMBL/GenBank/DDBJ whole genome shotgun (WGS) entry which is preliminary data.</text>
</comment>
<name>A0A835YE19_9CHLO</name>
<dbReference type="Proteomes" id="UP000612055">
    <property type="component" value="Unassembled WGS sequence"/>
</dbReference>
<dbReference type="AlphaFoldDB" id="A0A835YE19"/>
<evidence type="ECO:0000313" key="2">
    <source>
        <dbReference type="Proteomes" id="UP000612055"/>
    </source>
</evidence>
<proteinExistence type="predicted"/>
<evidence type="ECO:0000313" key="1">
    <source>
        <dbReference type="EMBL" id="KAG2500988.1"/>
    </source>
</evidence>